<dbReference type="AlphaFoldDB" id="A0A653E2X2"/>
<sequence length="57" mass="6180">MDSPCGAIRQAMQATPHNSPQRLFTVTTARKIKPANDSALYPGDRHDGLTCGLSILR</sequence>
<protein>
    <submittedName>
        <fullName evidence="1">Uncharacterized protein</fullName>
    </submittedName>
</protein>
<dbReference type="EMBL" id="LR215729">
    <property type="protein sequence ID" value="VEV96928.1"/>
    <property type="molecule type" value="Genomic_DNA"/>
</dbReference>
<name>A0A653E2X2_9PSED</name>
<organism evidence="1">
    <name type="scientific">Pseudomonas marincola</name>
    <dbReference type="NCBI Taxonomy" id="437900"/>
    <lineage>
        <taxon>Bacteria</taxon>
        <taxon>Pseudomonadati</taxon>
        <taxon>Pseudomonadota</taxon>
        <taxon>Gammaproteobacteria</taxon>
        <taxon>Pseudomonadales</taxon>
        <taxon>Pseudomonadaceae</taxon>
        <taxon>Pseudomonas</taxon>
    </lineage>
</organism>
<evidence type="ECO:0000313" key="1">
    <source>
        <dbReference type="EMBL" id="VEV96928.1"/>
    </source>
</evidence>
<gene>
    <name evidence="1" type="ORF">PMYSY11_1882</name>
</gene>
<proteinExistence type="predicted"/>
<reference evidence="1" key="1">
    <citation type="submission" date="2019-02" db="EMBL/GenBank/DDBJ databases">
        <authorList>
            <consortium name="Genoscope - CEA"/>
            <person name="William W."/>
        </authorList>
    </citation>
    <scope>NUCLEOTIDE SEQUENCE [LARGE SCALE GENOMIC DNA]</scope>
    <source>
        <strain evidence="1">YSy11</strain>
    </source>
</reference>
<accession>A0A653E2X2</accession>